<dbReference type="OrthoDB" id="25029at2759"/>
<dbReference type="STRING" id="27342.A0A0H2S551"/>
<dbReference type="InterPro" id="IPR020719">
    <property type="entry name" value="RNA3'_term_phos_cycl-like_CS"/>
</dbReference>
<dbReference type="GO" id="GO:0003963">
    <property type="term" value="F:RNA-3'-phosphate cyclase activity"/>
    <property type="evidence" value="ECO:0007669"/>
    <property type="project" value="UniProtKB-EC"/>
</dbReference>
<dbReference type="InterPro" id="IPR036553">
    <property type="entry name" value="RPTC_insert"/>
</dbReference>
<keyword evidence="5" id="KW-0547">Nucleotide-binding</keyword>
<dbReference type="PROSITE" id="PS01287">
    <property type="entry name" value="RTC"/>
    <property type="match status" value="1"/>
</dbReference>
<dbReference type="InterPro" id="IPR037136">
    <property type="entry name" value="RNA3'_phos_cyclase_dom_sf"/>
</dbReference>
<feature type="domain" description="RNA 3'-terminal phosphate cyclase insert" evidence="10">
    <location>
        <begin position="237"/>
        <end position="343"/>
    </location>
</feature>
<dbReference type="Gene3D" id="3.30.360.20">
    <property type="entry name" value="RNA 3'-terminal phosphate cyclase, insert domain"/>
    <property type="match status" value="1"/>
</dbReference>
<dbReference type="InterPro" id="IPR023797">
    <property type="entry name" value="RNA3'_phos_cyclase_dom"/>
</dbReference>
<sequence>MHETTTHLRDALPAIVSLHSMLRRPASLLRTMTTSATANLKTIDGGTLEGGGQILRNTVALSALFSKPVCIVNVRQNRKPPGLKPQHAAGLKLVETICDATTEGIEKGSRTVNFSPSSIHTGNFIADPGTAGSTTLLLQVSLPVLLFPSPPEDSSDPLPSSSKIILRGGTNALNAPPIDYTQHIFLPFLYKHFGFSPDTLSLHVKRRGYFPRGGGEIQVTVPAFTKGQTIPPLNLIDRGSIARIHGFSYVSGSLLSHLAEQIRSAALDALNHIVPPEIEDKESFVQISARVDKGEKGGSPGSGIMLWAETTNGCIIGGSALGSKNVLATDTGTAAANELLRNLKHGGCVDEYLQDQIIIFMALAKGKSSIAIGPVTLHTKTAIWVAEQMTSARFELTELDTDRGLSLLTCEGSGLEGRI</sequence>
<comment type="similarity">
    <text evidence="1">Belongs to the RNA 3'-terminal cyclase family. Type 1 subfamily.</text>
</comment>
<dbReference type="InterPro" id="IPR013791">
    <property type="entry name" value="RNA3'-term_phos_cycl_insert"/>
</dbReference>
<dbReference type="SUPFAM" id="SSF52913">
    <property type="entry name" value="RNA 3'-terminal phosphate cyclase, RPTC, insert domain"/>
    <property type="match status" value="1"/>
</dbReference>
<dbReference type="AlphaFoldDB" id="A0A0H2S551"/>
<dbReference type="Gene3D" id="3.65.10.20">
    <property type="entry name" value="RNA 3'-terminal phosphate cyclase domain"/>
    <property type="match status" value="1"/>
</dbReference>
<organism evidence="11 12">
    <name type="scientific">Schizopora paradoxa</name>
    <dbReference type="NCBI Taxonomy" id="27342"/>
    <lineage>
        <taxon>Eukaryota</taxon>
        <taxon>Fungi</taxon>
        <taxon>Dikarya</taxon>
        <taxon>Basidiomycota</taxon>
        <taxon>Agaricomycotina</taxon>
        <taxon>Agaricomycetes</taxon>
        <taxon>Hymenochaetales</taxon>
        <taxon>Schizoporaceae</taxon>
        <taxon>Schizopora</taxon>
    </lineage>
</organism>
<dbReference type="InterPro" id="IPR017770">
    <property type="entry name" value="RNA3'_term_phos_cyc_type_1"/>
</dbReference>
<dbReference type="Proteomes" id="UP000053477">
    <property type="component" value="Unassembled WGS sequence"/>
</dbReference>
<evidence type="ECO:0000259" key="9">
    <source>
        <dbReference type="Pfam" id="PF01137"/>
    </source>
</evidence>
<evidence type="ECO:0000256" key="5">
    <source>
        <dbReference type="ARBA" id="ARBA00022741"/>
    </source>
</evidence>
<dbReference type="GO" id="GO:0005634">
    <property type="term" value="C:nucleus"/>
    <property type="evidence" value="ECO:0007669"/>
    <property type="project" value="TreeGrafter"/>
</dbReference>
<comment type="catalytic activity">
    <reaction evidence="6">
        <text>a 3'-end 3'-phospho-ribonucleotide-RNA + ATP = a 3'-end 2',3'-cyclophospho-ribonucleotide-RNA + AMP + diphosphate</text>
        <dbReference type="Rhea" id="RHEA:23976"/>
        <dbReference type="Rhea" id="RHEA-COMP:10463"/>
        <dbReference type="Rhea" id="RHEA-COMP:10464"/>
        <dbReference type="ChEBI" id="CHEBI:30616"/>
        <dbReference type="ChEBI" id="CHEBI:33019"/>
        <dbReference type="ChEBI" id="CHEBI:83062"/>
        <dbReference type="ChEBI" id="CHEBI:83064"/>
        <dbReference type="ChEBI" id="CHEBI:456215"/>
        <dbReference type="EC" id="6.5.1.4"/>
    </reaction>
</comment>
<name>A0A0H2S551_9AGAM</name>
<protein>
    <recommendedName>
        <fullName evidence="3">RNA 3'-terminal phosphate cyclase</fullName>
        <ecNumber evidence="2">6.5.1.4</ecNumber>
    </recommendedName>
    <alternativeName>
        <fullName evidence="7">RNA terminal phosphate cyclase domain-containing protein 1</fullName>
    </alternativeName>
</protein>
<evidence type="ECO:0000256" key="8">
    <source>
        <dbReference type="ARBA" id="ARBA00045867"/>
    </source>
</evidence>
<evidence type="ECO:0000256" key="4">
    <source>
        <dbReference type="ARBA" id="ARBA00022598"/>
    </source>
</evidence>
<dbReference type="NCBIfam" id="TIGR03399">
    <property type="entry name" value="RNA_3prim_cycl"/>
    <property type="match status" value="1"/>
</dbReference>
<accession>A0A0H2S551</accession>
<dbReference type="FunFam" id="3.30.360.20:FF:000002">
    <property type="entry name" value="RNA terminal phosphate cyclase-like 1"/>
    <property type="match status" value="1"/>
</dbReference>
<dbReference type="PANTHER" id="PTHR11096:SF0">
    <property type="entry name" value="RNA 3'-TERMINAL PHOSPHATE CYCLASE"/>
    <property type="match status" value="1"/>
</dbReference>
<proteinExistence type="inferred from homology"/>
<comment type="function">
    <text evidence="8">Catalyzes the conversion of 3'-phosphate to a 2',3'-cyclic phosphodiester at the end of RNA. The mechanism of action of the enzyme occurs in 3 steps: (A) adenylation of the enzyme by ATP; (B) transfer of adenylate to an RNA-N3'P to produce RNA-N3'PP5'A; (C) and attack of the adjacent 2'-hydroxyl on the 3'-phosphorus in the diester linkage to produce the cyclic end product. Likely functions in some aspects of cellular RNA processing. Function plays an important role in regulating axon regeneration by inhibiting central nervous system (CNS) axon regeneration following optic nerve injury.</text>
</comment>
<evidence type="ECO:0000256" key="3">
    <source>
        <dbReference type="ARBA" id="ARBA00021428"/>
    </source>
</evidence>
<evidence type="ECO:0000256" key="1">
    <source>
        <dbReference type="ARBA" id="ARBA00009206"/>
    </source>
</evidence>
<evidence type="ECO:0000259" key="10">
    <source>
        <dbReference type="Pfam" id="PF05189"/>
    </source>
</evidence>
<gene>
    <name evidence="11" type="ORF">SCHPADRAFT_443552</name>
</gene>
<dbReference type="EMBL" id="KQ085987">
    <property type="protein sequence ID" value="KLO12026.1"/>
    <property type="molecule type" value="Genomic_DNA"/>
</dbReference>
<evidence type="ECO:0000313" key="11">
    <source>
        <dbReference type="EMBL" id="KLO12026.1"/>
    </source>
</evidence>
<evidence type="ECO:0000256" key="7">
    <source>
        <dbReference type="ARBA" id="ARBA00032543"/>
    </source>
</evidence>
<dbReference type="InterPro" id="IPR000228">
    <property type="entry name" value="RNA3'_term_phos_cyc"/>
</dbReference>
<feature type="domain" description="RNA 3'-terminal phosphate cyclase" evidence="9">
    <location>
        <begin position="48"/>
        <end position="395"/>
    </location>
</feature>
<dbReference type="InParanoid" id="A0A0H2S551"/>
<keyword evidence="12" id="KW-1185">Reference proteome</keyword>
<dbReference type="Pfam" id="PF01137">
    <property type="entry name" value="RTC"/>
    <property type="match status" value="1"/>
</dbReference>
<dbReference type="GO" id="GO:0006396">
    <property type="term" value="P:RNA processing"/>
    <property type="evidence" value="ECO:0007669"/>
    <property type="project" value="InterPro"/>
</dbReference>
<evidence type="ECO:0000256" key="2">
    <source>
        <dbReference type="ARBA" id="ARBA00012725"/>
    </source>
</evidence>
<dbReference type="EC" id="6.5.1.4" evidence="2"/>
<keyword evidence="4" id="KW-0436">Ligase</keyword>
<evidence type="ECO:0000313" key="12">
    <source>
        <dbReference type="Proteomes" id="UP000053477"/>
    </source>
</evidence>
<dbReference type="SUPFAM" id="SSF55205">
    <property type="entry name" value="EPT/RTPC-like"/>
    <property type="match status" value="2"/>
</dbReference>
<evidence type="ECO:0000256" key="6">
    <source>
        <dbReference type="ARBA" id="ARBA00024481"/>
    </source>
</evidence>
<dbReference type="InterPro" id="IPR013792">
    <property type="entry name" value="RNA3'P_cycl/enolpyr_Trfase_a/b"/>
</dbReference>
<dbReference type="Pfam" id="PF05189">
    <property type="entry name" value="RTC_insert"/>
    <property type="match status" value="1"/>
</dbReference>
<reference evidence="11 12" key="1">
    <citation type="submission" date="2015-04" db="EMBL/GenBank/DDBJ databases">
        <title>Complete genome sequence of Schizopora paradoxa KUC8140, a cosmopolitan wood degrader in East Asia.</title>
        <authorList>
            <consortium name="DOE Joint Genome Institute"/>
            <person name="Min B."/>
            <person name="Park H."/>
            <person name="Jang Y."/>
            <person name="Kim J.-J."/>
            <person name="Kim K.H."/>
            <person name="Pangilinan J."/>
            <person name="Lipzen A."/>
            <person name="Riley R."/>
            <person name="Grigoriev I.V."/>
            <person name="Spatafora J.W."/>
            <person name="Choi I.-G."/>
        </authorList>
    </citation>
    <scope>NUCLEOTIDE SEQUENCE [LARGE SCALE GENOMIC DNA]</scope>
    <source>
        <strain evidence="11 12">KUC8140</strain>
    </source>
</reference>
<dbReference type="GO" id="GO:0000166">
    <property type="term" value="F:nucleotide binding"/>
    <property type="evidence" value="ECO:0007669"/>
    <property type="project" value="UniProtKB-KW"/>
</dbReference>
<dbReference type="PANTHER" id="PTHR11096">
    <property type="entry name" value="RNA 3' TERMINAL PHOSPHATE CYCLASE"/>
    <property type="match status" value="1"/>
</dbReference>